<dbReference type="InterPro" id="IPR001845">
    <property type="entry name" value="HTH_ArsR_DNA-bd_dom"/>
</dbReference>
<proteinExistence type="predicted"/>
<dbReference type="InterPro" id="IPR036390">
    <property type="entry name" value="WH_DNA-bd_sf"/>
</dbReference>
<dbReference type="CDD" id="cd00090">
    <property type="entry name" value="HTH_ARSR"/>
    <property type="match status" value="1"/>
</dbReference>
<reference evidence="3" key="1">
    <citation type="submission" date="2011-02" db="EMBL/GenBank/DDBJ databases">
        <title>Complete sequence of Methanobacterium sp. AL-21.</title>
        <authorList>
            <consortium name="US DOE Joint Genome Institute"/>
            <person name="Lucas S."/>
            <person name="Copeland A."/>
            <person name="Lapidus A."/>
            <person name="Cheng J.-F."/>
            <person name="Goodwin L."/>
            <person name="Pitluck S."/>
            <person name="Chertkov O."/>
            <person name="Detter J.C."/>
            <person name="Han C."/>
            <person name="Tapia R."/>
            <person name="Land M."/>
            <person name="Hauser L."/>
            <person name="Kyrpides N."/>
            <person name="Ivanova N."/>
            <person name="Mikhailova N."/>
            <person name="Pagani I."/>
            <person name="Cadillo-Quiroz H."/>
            <person name="Imachi H."/>
            <person name="Zinder S."/>
            <person name="Liu W."/>
            <person name="Woyke T."/>
        </authorList>
    </citation>
    <scope>NUCLEOTIDE SEQUENCE [LARGE SCALE GENOMIC DNA]</scope>
    <source>
        <strain evidence="3">AL-21</strain>
    </source>
</reference>
<dbReference type="InterPro" id="IPR036388">
    <property type="entry name" value="WH-like_DNA-bd_sf"/>
</dbReference>
<dbReference type="STRING" id="877455.Metbo_1485"/>
<dbReference type="EMBL" id="CP002551">
    <property type="protein sequence ID" value="ADZ09718.1"/>
    <property type="molecule type" value="Genomic_DNA"/>
</dbReference>
<dbReference type="AlphaFoldDB" id="F0T8G7"/>
<dbReference type="SUPFAM" id="SSF46785">
    <property type="entry name" value="Winged helix' DNA-binding domain"/>
    <property type="match status" value="1"/>
</dbReference>
<evidence type="ECO:0000313" key="2">
    <source>
        <dbReference type="EMBL" id="ADZ09718.1"/>
    </source>
</evidence>
<dbReference type="Pfam" id="PF01022">
    <property type="entry name" value="HTH_5"/>
    <property type="match status" value="1"/>
</dbReference>
<dbReference type="OrthoDB" id="35765at2157"/>
<dbReference type="eggNOG" id="arCOG00731">
    <property type="taxonomic scope" value="Archaea"/>
</dbReference>
<reference evidence="2 3" key="2">
    <citation type="journal article" date="2014" name="Int. J. Syst. Evol. Microbiol.">
        <title>Methanobacterium paludis sp. nov. and a novel strain of Methanobacterium lacus isolated from northern peatlands.</title>
        <authorList>
            <person name="Cadillo-Quiroz H."/>
            <person name="Brauer S.L."/>
            <person name="Goodson N."/>
            <person name="Yavitt J.B."/>
            <person name="Zinder S.H."/>
        </authorList>
    </citation>
    <scope>NUCLEOTIDE SEQUENCE [LARGE SCALE GENOMIC DNA]</scope>
    <source>
        <strain evidence="2 3">AL-21</strain>
    </source>
</reference>
<sequence>MKETVLWLLTGSRGGKNRVRIINLIYKKPLNAYRISEELNLNYNTVNYHLKILKEHKLLYCNKNVKYGALYFVTDNMNSCRETFDEILENLNLEE</sequence>
<name>F0T8G7_METLA</name>
<dbReference type="GO" id="GO:0003700">
    <property type="term" value="F:DNA-binding transcription factor activity"/>
    <property type="evidence" value="ECO:0007669"/>
    <property type="project" value="InterPro"/>
</dbReference>
<evidence type="ECO:0000313" key="3">
    <source>
        <dbReference type="Proteomes" id="UP000007490"/>
    </source>
</evidence>
<accession>F0T8G7</accession>
<dbReference type="Proteomes" id="UP000007490">
    <property type="component" value="Chromosome"/>
</dbReference>
<feature type="domain" description="HTH arsR-type" evidence="1">
    <location>
        <begin position="16"/>
        <end position="55"/>
    </location>
</feature>
<dbReference type="RefSeq" id="WP_013645069.1">
    <property type="nucleotide sequence ID" value="NC_015216.1"/>
</dbReference>
<dbReference type="PANTHER" id="PTHR38600:SF1">
    <property type="entry name" value="TRANSCRIPTIONAL REGULATORY PROTEIN"/>
    <property type="match status" value="1"/>
</dbReference>
<gene>
    <name evidence="2" type="ordered locus">Metbo_1485</name>
</gene>
<organism evidence="2 3">
    <name type="scientific">Methanobacterium lacus (strain AL-21)</name>
    <dbReference type="NCBI Taxonomy" id="877455"/>
    <lineage>
        <taxon>Archaea</taxon>
        <taxon>Methanobacteriati</taxon>
        <taxon>Methanobacteriota</taxon>
        <taxon>Methanomada group</taxon>
        <taxon>Methanobacteria</taxon>
        <taxon>Methanobacteriales</taxon>
        <taxon>Methanobacteriaceae</taxon>
        <taxon>Methanobacterium</taxon>
    </lineage>
</organism>
<protein>
    <submittedName>
        <fullName evidence="2">Transcriptional regulator, ArsR family</fullName>
    </submittedName>
</protein>
<dbReference type="KEGG" id="mel:Metbo_1485"/>
<dbReference type="HOGENOM" id="CLU_153620_0_0_2"/>
<dbReference type="GeneID" id="10277936"/>
<evidence type="ECO:0000259" key="1">
    <source>
        <dbReference type="Pfam" id="PF01022"/>
    </source>
</evidence>
<keyword evidence="3" id="KW-1185">Reference proteome</keyword>
<dbReference type="Gene3D" id="1.10.10.10">
    <property type="entry name" value="Winged helix-like DNA-binding domain superfamily/Winged helix DNA-binding domain"/>
    <property type="match status" value="1"/>
</dbReference>
<dbReference type="InterPro" id="IPR011991">
    <property type="entry name" value="ArsR-like_HTH"/>
</dbReference>
<dbReference type="PANTHER" id="PTHR38600">
    <property type="entry name" value="TRANSCRIPTIONAL REGULATORY PROTEIN"/>
    <property type="match status" value="1"/>
</dbReference>